<evidence type="ECO:0000313" key="1">
    <source>
        <dbReference type="EMBL" id="SJZ86624.1"/>
    </source>
</evidence>
<dbReference type="EMBL" id="FUXC01000008">
    <property type="protein sequence ID" value="SJZ86624.1"/>
    <property type="molecule type" value="Genomic_DNA"/>
</dbReference>
<dbReference type="RefSeq" id="WP_078931184.1">
    <property type="nucleotide sequence ID" value="NZ_FUXC01000008.1"/>
</dbReference>
<dbReference type="AlphaFoldDB" id="A0A1T4P547"/>
<sequence>MEVVQYETQLKDVKYSETLVLSEDEIKIASFWSHLLCTATTNQKFDPLFVMENIIPRFDRTFNYLIEPQDSWKHGKNVAAFYNAAQNVIVIRSDVYEGAQNGSYIDVITVAHEVVHCIQSIILRFIRIFECAEFKKKLSKIKAEQIQEHEFQTDSIMRLLFSPEEITKGRTQEEVLDEYVLKPVLSLLCILIKNVGKQFLNLLKEENAKSPVLNQNFLEAV</sequence>
<protein>
    <submittedName>
        <fullName evidence="1">Uncharacterized protein</fullName>
    </submittedName>
</protein>
<keyword evidence="2" id="KW-1185">Reference proteome</keyword>
<organism evidence="1 2">
    <name type="scientific">Treponema berlinense</name>
    <dbReference type="NCBI Taxonomy" id="225004"/>
    <lineage>
        <taxon>Bacteria</taxon>
        <taxon>Pseudomonadati</taxon>
        <taxon>Spirochaetota</taxon>
        <taxon>Spirochaetia</taxon>
        <taxon>Spirochaetales</taxon>
        <taxon>Treponemataceae</taxon>
        <taxon>Treponema</taxon>
    </lineage>
</organism>
<dbReference type="STRING" id="225004.SAMN02745152_01444"/>
<dbReference type="GeneID" id="303367676"/>
<reference evidence="1 2" key="1">
    <citation type="submission" date="2017-02" db="EMBL/GenBank/DDBJ databases">
        <authorList>
            <person name="Peterson S.W."/>
        </authorList>
    </citation>
    <scope>NUCLEOTIDE SEQUENCE [LARGE SCALE GENOMIC DNA]</scope>
    <source>
        <strain evidence="1 2">ATCC BAA-909</strain>
    </source>
</reference>
<evidence type="ECO:0000313" key="2">
    <source>
        <dbReference type="Proteomes" id="UP000190395"/>
    </source>
</evidence>
<proteinExistence type="predicted"/>
<gene>
    <name evidence="1" type="ORF">SAMN02745152_01444</name>
</gene>
<dbReference type="Proteomes" id="UP000190395">
    <property type="component" value="Unassembled WGS sequence"/>
</dbReference>
<dbReference type="OrthoDB" id="9794834at2"/>
<name>A0A1T4P547_9SPIR</name>
<accession>A0A1T4P547</accession>